<dbReference type="RefSeq" id="WP_085266312.1">
    <property type="nucleotide sequence ID" value="NZ_LQPG01000039.1"/>
</dbReference>
<keyword evidence="2" id="KW-1185">Reference proteome</keyword>
<proteinExistence type="predicted"/>
<dbReference type="EMBL" id="LQPG01000039">
    <property type="protein sequence ID" value="ORW08025.1"/>
    <property type="molecule type" value="Genomic_DNA"/>
</dbReference>
<dbReference type="Proteomes" id="UP000193866">
    <property type="component" value="Unassembled WGS sequence"/>
</dbReference>
<reference evidence="1 2" key="1">
    <citation type="submission" date="2016-01" db="EMBL/GenBank/DDBJ databases">
        <title>The new phylogeny of the genus Mycobacterium.</title>
        <authorList>
            <person name="Tarcisio F."/>
            <person name="Conor M."/>
            <person name="Antonella G."/>
            <person name="Elisabetta G."/>
            <person name="Giulia F.S."/>
            <person name="Sara T."/>
            <person name="Anna F."/>
            <person name="Clotilde B."/>
            <person name="Roberto B."/>
            <person name="Veronica D.S."/>
            <person name="Fabio R."/>
            <person name="Monica P."/>
            <person name="Olivier J."/>
            <person name="Enrico T."/>
            <person name="Nicola S."/>
        </authorList>
    </citation>
    <scope>NUCLEOTIDE SEQUENCE [LARGE SCALE GENOMIC DNA]</scope>
    <source>
        <strain evidence="1 2">DSM 45394</strain>
    </source>
</reference>
<evidence type="ECO:0000313" key="1">
    <source>
        <dbReference type="EMBL" id="ORW08025.1"/>
    </source>
</evidence>
<gene>
    <name evidence="1" type="ORF">AWC16_20010</name>
</gene>
<comment type="caution">
    <text evidence="1">The sequence shown here is derived from an EMBL/GenBank/DDBJ whole genome shotgun (WGS) entry which is preliminary data.</text>
</comment>
<sequence length="391" mass="43069">MRFADASRVRQRVESHAESLSLQGAPQHVLGAVLRLLCGWSRIADDTVRLSQIVEEVVSAGGRRYDLKTVGRALSRLVEAGLITYMPACGRGARASIAIDGQFTADIEVLKRGSDGRVVAESVTFSGPDTSYRPNNYLPTLLRRPGSDDRQRPTEVDVHPAEVKLILDRLPAVFAELPTRLRWKLGREIRTRLAAGFEPEQILAVLAAPLPAEVQRPWRLALWRLRTNMPGSGPRLAPLQRQWDQQEISTARTAACDATDRWYGEVTGTTTAPMRARLLAALKARLRTDVSDERHALAHVGRMASREFPGTDLAGSLRRWLDRWTPTATEAEPEVGGHHDGAQHDSTCVSCLENPGVVRDELPLKSVVCEHCWAALAAPELVLGSNDGEEQ</sequence>
<dbReference type="OrthoDB" id="4681743at2"/>
<evidence type="ECO:0000313" key="2">
    <source>
        <dbReference type="Proteomes" id="UP000193866"/>
    </source>
</evidence>
<protein>
    <submittedName>
        <fullName evidence="1">Uncharacterized protein</fullName>
    </submittedName>
</protein>
<organism evidence="1 2">
    <name type="scientific">Mycolicibacter longobardus</name>
    <dbReference type="NCBI Taxonomy" id="1108812"/>
    <lineage>
        <taxon>Bacteria</taxon>
        <taxon>Bacillati</taxon>
        <taxon>Actinomycetota</taxon>
        <taxon>Actinomycetes</taxon>
        <taxon>Mycobacteriales</taxon>
        <taxon>Mycobacteriaceae</taxon>
        <taxon>Mycolicibacter</taxon>
    </lineage>
</organism>
<accession>A0A1X1YAD5</accession>
<dbReference type="AlphaFoldDB" id="A0A1X1YAD5"/>
<name>A0A1X1YAD5_9MYCO</name>